<evidence type="ECO:0000313" key="3">
    <source>
        <dbReference type="Proteomes" id="UP001054945"/>
    </source>
</evidence>
<name>A0AAV4WXK3_CAEEX</name>
<organism evidence="2 3">
    <name type="scientific">Caerostris extrusa</name>
    <name type="common">Bark spider</name>
    <name type="synonym">Caerostris bankana</name>
    <dbReference type="NCBI Taxonomy" id="172846"/>
    <lineage>
        <taxon>Eukaryota</taxon>
        <taxon>Metazoa</taxon>
        <taxon>Ecdysozoa</taxon>
        <taxon>Arthropoda</taxon>
        <taxon>Chelicerata</taxon>
        <taxon>Arachnida</taxon>
        <taxon>Araneae</taxon>
        <taxon>Araneomorphae</taxon>
        <taxon>Entelegynae</taxon>
        <taxon>Araneoidea</taxon>
        <taxon>Araneidae</taxon>
        <taxon>Caerostris</taxon>
    </lineage>
</organism>
<sequence length="94" mass="10906">MQRSNNGPKEHGAIADDSESKQNRALERVLSPPATPLLSPSPRQIGRRLRKMGRFDTRALKERKCFNKLTLWREGEKIYRLVWVGRGGFVRTMR</sequence>
<feature type="region of interest" description="Disordered" evidence="1">
    <location>
        <begin position="1"/>
        <end position="45"/>
    </location>
</feature>
<reference evidence="2 3" key="1">
    <citation type="submission" date="2021-06" db="EMBL/GenBank/DDBJ databases">
        <title>Caerostris extrusa draft genome.</title>
        <authorList>
            <person name="Kono N."/>
            <person name="Arakawa K."/>
        </authorList>
    </citation>
    <scope>NUCLEOTIDE SEQUENCE [LARGE SCALE GENOMIC DNA]</scope>
</reference>
<protein>
    <submittedName>
        <fullName evidence="2">Uncharacterized protein</fullName>
    </submittedName>
</protein>
<proteinExistence type="predicted"/>
<dbReference type="Proteomes" id="UP001054945">
    <property type="component" value="Unassembled WGS sequence"/>
</dbReference>
<evidence type="ECO:0000256" key="1">
    <source>
        <dbReference type="SAM" id="MobiDB-lite"/>
    </source>
</evidence>
<evidence type="ECO:0000313" key="2">
    <source>
        <dbReference type="EMBL" id="GIY86253.1"/>
    </source>
</evidence>
<comment type="caution">
    <text evidence="2">The sequence shown here is derived from an EMBL/GenBank/DDBJ whole genome shotgun (WGS) entry which is preliminary data.</text>
</comment>
<gene>
    <name evidence="2" type="ORF">CEXT_535271</name>
</gene>
<dbReference type="EMBL" id="BPLR01016768">
    <property type="protein sequence ID" value="GIY86253.1"/>
    <property type="molecule type" value="Genomic_DNA"/>
</dbReference>
<accession>A0AAV4WXK3</accession>
<feature type="compositionally biased region" description="Basic and acidic residues" evidence="1">
    <location>
        <begin position="8"/>
        <end position="27"/>
    </location>
</feature>
<feature type="compositionally biased region" description="Low complexity" evidence="1">
    <location>
        <begin position="30"/>
        <end position="42"/>
    </location>
</feature>
<dbReference type="AlphaFoldDB" id="A0AAV4WXK3"/>
<keyword evidence="3" id="KW-1185">Reference proteome</keyword>